<dbReference type="Proteomes" id="UP000829999">
    <property type="component" value="Chromosome 10"/>
</dbReference>
<keyword evidence="1" id="KW-1185">Reference proteome</keyword>
<proteinExistence type="predicted"/>
<gene>
    <name evidence="2" type="primary">LOC126911120</name>
</gene>
<protein>
    <submittedName>
        <fullName evidence="2">Uncharacterized protein LOC126911120</fullName>
    </submittedName>
</protein>
<dbReference type="RefSeq" id="XP_050552279.1">
    <property type="nucleotide sequence ID" value="XM_050696322.1"/>
</dbReference>
<evidence type="ECO:0000313" key="2">
    <source>
        <dbReference type="RefSeq" id="XP_050552279.1"/>
    </source>
</evidence>
<accession>A0A9R0DS80</accession>
<evidence type="ECO:0000313" key="1">
    <source>
        <dbReference type="Proteomes" id="UP000829999"/>
    </source>
</evidence>
<dbReference type="AlphaFoldDB" id="A0A9R0DS80"/>
<name>A0A9R0DS80_SPOFR</name>
<dbReference type="GeneID" id="126911120"/>
<reference evidence="2" key="1">
    <citation type="submission" date="2025-08" db="UniProtKB">
        <authorList>
            <consortium name="RefSeq"/>
        </authorList>
    </citation>
    <scope>IDENTIFICATION</scope>
    <source>
        <tissue evidence="2">Whole larval tissue</tissue>
    </source>
</reference>
<organism evidence="1 2">
    <name type="scientific">Spodoptera frugiperda</name>
    <name type="common">Fall armyworm</name>
    <dbReference type="NCBI Taxonomy" id="7108"/>
    <lineage>
        <taxon>Eukaryota</taxon>
        <taxon>Metazoa</taxon>
        <taxon>Ecdysozoa</taxon>
        <taxon>Arthropoda</taxon>
        <taxon>Hexapoda</taxon>
        <taxon>Insecta</taxon>
        <taxon>Pterygota</taxon>
        <taxon>Neoptera</taxon>
        <taxon>Endopterygota</taxon>
        <taxon>Lepidoptera</taxon>
        <taxon>Glossata</taxon>
        <taxon>Ditrysia</taxon>
        <taxon>Noctuoidea</taxon>
        <taxon>Noctuidae</taxon>
        <taxon>Amphipyrinae</taxon>
        <taxon>Spodoptera</taxon>
    </lineage>
</organism>
<sequence length="232" mass="26809">MTNVKKNEYAKSTAKKWTSLRDRWMKCHRRLKEMKSGSGAKKIRKCDFYDEMLFLTKIVTRRGTDSNIPETTNVEKSPVEHTPIAKKKKQDISEVDKNMAEFIKTVTKIEESRAMSFFKSIAPSVDKFGDEEMVDFQFEVLKLVRATQQRKGSDVQHQWSTEYYKTTQPSTSSFNVAGPSYSTRPGYSTQKSTSIQFDTETISSVETSHTDEFQFDFSEEYEHEGSVEFGNM</sequence>